<reference evidence="2 3" key="1">
    <citation type="submission" date="2021-03" db="EMBL/GenBank/DDBJ databases">
        <title>Enterococcal diversity collection.</title>
        <authorList>
            <person name="Gilmore M.S."/>
            <person name="Schwartzman J."/>
            <person name="Van Tyne D."/>
            <person name="Martin M."/>
            <person name="Earl A.M."/>
            <person name="Manson A.L."/>
            <person name="Straub T."/>
            <person name="Salamzade R."/>
            <person name="Saavedra J."/>
            <person name="Lebreton F."/>
            <person name="Prichula J."/>
            <person name="Schaufler K."/>
            <person name="Gaca A."/>
            <person name="Sgardioli B."/>
            <person name="Wagenaar J."/>
            <person name="Strong T."/>
        </authorList>
    </citation>
    <scope>NUCLEOTIDE SEQUENCE [LARGE SCALE GENOMIC DNA]</scope>
    <source>
        <strain evidence="2 3">MJM16</strain>
    </source>
</reference>
<feature type="transmembrane region" description="Helical" evidence="1">
    <location>
        <begin position="6"/>
        <end position="29"/>
    </location>
</feature>
<evidence type="ECO:0008006" key="4">
    <source>
        <dbReference type="Google" id="ProtNLM"/>
    </source>
</evidence>
<gene>
    <name evidence="2" type="ORF">JZO85_14760</name>
</gene>
<organism evidence="2 3">
    <name type="scientific">Candidatus Enterococcus murrayae</name>
    <dbReference type="NCBI Taxonomy" id="2815321"/>
    <lineage>
        <taxon>Bacteria</taxon>
        <taxon>Bacillati</taxon>
        <taxon>Bacillota</taxon>
        <taxon>Bacilli</taxon>
        <taxon>Lactobacillales</taxon>
        <taxon>Enterococcaceae</taxon>
        <taxon>Enterococcus</taxon>
    </lineage>
</organism>
<evidence type="ECO:0000256" key="1">
    <source>
        <dbReference type="SAM" id="Phobius"/>
    </source>
</evidence>
<comment type="caution">
    <text evidence="2">The sequence shown here is derived from an EMBL/GenBank/DDBJ whole genome shotgun (WGS) entry which is preliminary data.</text>
</comment>
<name>A0ABS3HKR0_9ENTE</name>
<protein>
    <recommendedName>
        <fullName evidence="4">Integral membrane protein</fullName>
    </recommendedName>
</protein>
<keyword evidence="1" id="KW-0812">Transmembrane</keyword>
<evidence type="ECO:0000313" key="2">
    <source>
        <dbReference type="EMBL" id="MBO0453524.1"/>
    </source>
</evidence>
<dbReference type="Proteomes" id="UP000664495">
    <property type="component" value="Unassembled WGS sequence"/>
</dbReference>
<keyword evidence="1" id="KW-0472">Membrane</keyword>
<evidence type="ECO:0000313" key="3">
    <source>
        <dbReference type="Proteomes" id="UP000664495"/>
    </source>
</evidence>
<feature type="transmembrane region" description="Helical" evidence="1">
    <location>
        <begin position="120"/>
        <end position="141"/>
    </location>
</feature>
<feature type="transmembrane region" description="Helical" evidence="1">
    <location>
        <begin position="41"/>
        <end position="69"/>
    </location>
</feature>
<proteinExistence type="predicted"/>
<sequence length="142" mass="16309">MVELIITTIFMFLGIYSFVGMFSLIKVLVTINQYDELERRAVIEALAISMLIILVVNLAQLILSIYLPAEWRGFVSPGPVNRSLVTNTPLHMESFLFDCSIIGISYALRRHYFGLIKMRNMLIPIFIILSFILFPFLISLLF</sequence>
<keyword evidence="1" id="KW-1133">Transmembrane helix</keyword>
<keyword evidence="3" id="KW-1185">Reference proteome</keyword>
<accession>A0ABS3HKR0</accession>
<dbReference type="EMBL" id="JAFLVR010000035">
    <property type="protein sequence ID" value="MBO0453524.1"/>
    <property type="molecule type" value="Genomic_DNA"/>
</dbReference>